<dbReference type="InterPro" id="IPR028600">
    <property type="entry name" value="NUBP2/Cfd1_eukaryotes"/>
</dbReference>
<feature type="region of interest" description="Disordered" evidence="9">
    <location>
        <begin position="319"/>
        <end position="347"/>
    </location>
</feature>
<protein>
    <submittedName>
        <fullName evidence="10">P-loop containing nucleoside triphosphate hydrolase protein</fullName>
    </submittedName>
</protein>
<organism evidence="10 11">
    <name type="scientific">Aspergillus pseudoustus</name>
    <dbReference type="NCBI Taxonomy" id="1810923"/>
    <lineage>
        <taxon>Eukaryota</taxon>
        <taxon>Fungi</taxon>
        <taxon>Dikarya</taxon>
        <taxon>Ascomycota</taxon>
        <taxon>Pezizomycotina</taxon>
        <taxon>Eurotiomycetes</taxon>
        <taxon>Eurotiomycetidae</taxon>
        <taxon>Eurotiales</taxon>
        <taxon>Aspergillaceae</taxon>
        <taxon>Aspergillus</taxon>
        <taxon>Aspergillus subgen. Nidulantes</taxon>
    </lineage>
</organism>
<dbReference type="PANTHER" id="PTHR23264">
    <property type="entry name" value="NUCLEOTIDE-BINDING PROTEIN NBP35 YEAST -RELATED"/>
    <property type="match status" value="1"/>
</dbReference>
<evidence type="ECO:0000256" key="2">
    <source>
        <dbReference type="ARBA" id="ARBA00022490"/>
    </source>
</evidence>
<sequence>MPLEGVKNIVLVLSGKGGVGKSSVTLQLALALTLQGKSVGILDIDLTGPSIPRLVGLEGAKITQSANGWVPVPVHPAGPLPAPPHRTVTGRVGNGHAHGEDKNAGGEPTTTSTSTSTPTPAISTPAPAELDPSGNGAGTGTLGSLRCMSLGFLLRDRGDAVIWRGPKKTAMIRQFLTDVYWGETDVLLVDTPPGTSDEHIALAEELLKISTTDAAAAAGAGEVGGALLPRLAGAVLVTTPQAIATSDVRKEVNFCVKTNIPTLGVIENMSGYTCPCCGEVSNLFSSGGGEVMAREMGVKFLGRVPVDVQFGALVEGKVEGLDSDGSDDEEEGGDKMDEGEDGEADERPLVERYRECWSYERFEGFAKTLIAEIDR</sequence>
<evidence type="ECO:0000313" key="10">
    <source>
        <dbReference type="EMBL" id="KAL2829825.1"/>
    </source>
</evidence>
<dbReference type="EMBL" id="JBFXLU010000324">
    <property type="protein sequence ID" value="KAL2829825.1"/>
    <property type="molecule type" value="Genomic_DNA"/>
</dbReference>
<dbReference type="CDD" id="cd02037">
    <property type="entry name" value="Mrp_NBP35"/>
    <property type="match status" value="1"/>
</dbReference>
<dbReference type="Pfam" id="PF10609">
    <property type="entry name" value="ParA"/>
    <property type="match status" value="2"/>
</dbReference>
<keyword evidence="1 8" id="KW-0004">4Fe-4S</keyword>
<keyword evidence="4 8" id="KW-0547">Nucleotide-binding</keyword>
<name>A0ABR4IPY8_9EURO</name>
<evidence type="ECO:0000256" key="9">
    <source>
        <dbReference type="SAM" id="MobiDB-lite"/>
    </source>
</evidence>
<feature type="binding site" evidence="8">
    <location>
        <begin position="15"/>
        <end position="22"/>
    </location>
    <ligand>
        <name>ATP</name>
        <dbReference type="ChEBI" id="CHEBI:30616"/>
    </ligand>
</feature>
<evidence type="ECO:0000256" key="4">
    <source>
        <dbReference type="ARBA" id="ARBA00022741"/>
    </source>
</evidence>
<feature type="binding site" evidence="8">
    <location>
        <position position="274"/>
    </location>
    <ligand>
        <name>[4Fe-4S] cluster</name>
        <dbReference type="ChEBI" id="CHEBI:49883"/>
        <note>ligand shared between dimeric partners</note>
    </ligand>
</feature>
<feature type="region of interest" description="Disordered" evidence="9">
    <location>
        <begin position="77"/>
        <end position="137"/>
    </location>
</feature>
<dbReference type="PANTHER" id="PTHR23264:SF19">
    <property type="entry name" value="CYTOSOLIC FE-S CLUSTER ASSEMBLY FACTOR NUBP2"/>
    <property type="match status" value="1"/>
</dbReference>
<keyword evidence="10" id="KW-0378">Hydrolase</keyword>
<keyword evidence="3 8" id="KW-0479">Metal-binding</keyword>
<comment type="subcellular location">
    <subcellularLocation>
        <location evidence="8">Cytoplasm</location>
    </subcellularLocation>
</comment>
<evidence type="ECO:0000256" key="8">
    <source>
        <dbReference type="HAMAP-Rule" id="MF_03039"/>
    </source>
</evidence>
<evidence type="ECO:0000256" key="5">
    <source>
        <dbReference type="ARBA" id="ARBA00022840"/>
    </source>
</evidence>
<proteinExistence type="inferred from homology"/>
<dbReference type="InterPro" id="IPR033756">
    <property type="entry name" value="YlxH/NBP35"/>
</dbReference>
<dbReference type="InterPro" id="IPR027417">
    <property type="entry name" value="P-loop_NTPase"/>
</dbReference>
<comment type="function">
    <text evidence="8">Component of the cytosolic iron-sulfur (Fe/S) protein assembly (CIA) machinery. Required for maturation of extramitochondrial Fe-S proteins. The NBP35-CFD1 heterotetramer forms a Fe-S scaffold complex, mediating the de novo assembly of an Fe-S cluster and its transfer to target apoproteins.</text>
</comment>
<keyword evidence="6 8" id="KW-0408">Iron</keyword>
<keyword evidence="7 8" id="KW-0411">Iron-sulfur</keyword>
<evidence type="ECO:0000313" key="11">
    <source>
        <dbReference type="Proteomes" id="UP001610446"/>
    </source>
</evidence>
<keyword evidence="2 8" id="KW-0963">Cytoplasm</keyword>
<dbReference type="Proteomes" id="UP001610446">
    <property type="component" value="Unassembled WGS sequence"/>
</dbReference>
<keyword evidence="5 8" id="KW-0067">ATP-binding</keyword>
<feature type="binding site" evidence="8">
    <location>
        <position position="277"/>
    </location>
    <ligand>
        <name>[4Fe-4S] cluster</name>
        <dbReference type="ChEBI" id="CHEBI:49883"/>
        <note>ligand shared between dimeric partners</note>
    </ligand>
</feature>
<dbReference type="GO" id="GO:0016787">
    <property type="term" value="F:hydrolase activity"/>
    <property type="evidence" value="ECO:0007669"/>
    <property type="project" value="UniProtKB-KW"/>
</dbReference>
<dbReference type="Gene3D" id="3.40.50.300">
    <property type="entry name" value="P-loop containing nucleotide triphosphate hydrolases"/>
    <property type="match status" value="1"/>
</dbReference>
<dbReference type="SUPFAM" id="SSF52540">
    <property type="entry name" value="P-loop containing nucleoside triphosphate hydrolases"/>
    <property type="match status" value="1"/>
</dbReference>
<dbReference type="HAMAP" id="MF_02040">
    <property type="entry name" value="Mrp_NBP35"/>
    <property type="match status" value="1"/>
</dbReference>
<evidence type="ECO:0000256" key="1">
    <source>
        <dbReference type="ARBA" id="ARBA00022485"/>
    </source>
</evidence>
<keyword evidence="11" id="KW-1185">Reference proteome</keyword>
<gene>
    <name evidence="10" type="ORF">BJY01DRAFT_254895</name>
</gene>
<feature type="compositionally biased region" description="Acidic residues" evidence="9">
    <location>
        <begin position="321"/>
        <end position="344"/>
    </location>
</feature>
<dbReference type="InterPro" id="IPR019591">
    <property type="entry name" value="Mrp/NBP35_ATP-bd"/>
</dbReference>
<accession>A0ABR4IPY8</accession>
<evidence type="ECO:0000256" key="7">
    <source>
        <dbReference type="ARBA" id="ARBA00023014"/>
    </source>
</evidence>
<evidence type="ECO:0000256" key="6">
    <source>
        <dbReference type="ARBA" id="ARBA00023004"/>
    </source>
</evidence>
<feature type="compositionally biased region" description="Low complexity" evidence="9">
    <location>
        <begin position="108"/>
        <end position="128"/>
    </location>
</feature>
<dbReference type="HAMAP" id="MF_03039">
    <property type="entry name" value="NUBP2"/>
    <property type="match status" value="1"/>
</dbReference>
<comment type="caution">
    <text evidence="10">The sequence shown here is derived from an EMBL/GenBank/DDBJ whole genome shotgun (WGS) entry which is preliminary data.</text>
</comment>
<comment type="similarity">
    <text evidence="8">Belongs to the Mrp/NBP35 ATP-binding proteins family. NUBP2/CFD1 subfamily.</text>
</comment>
<evidence type="ECO:0000256" key="3">
    <source>
        <dbReference type="ARBA" id="ARBA00022723"/>
    </source>
</evidence>
<reference evidence="10 11" key="1">
    <citation type="submission" date="2024-07" db="EMBL/GenBank/DDBJ databases">
        <title>Section-level genome sequencing and comparative genomics of Aspergillus sections Usti and Cavernicolus.</title>
        <authorList>
            <consortium name="Lawrence Berkeley National Laboratory"/>
            <person name="Nybo J.L."/>
            <person name="Vesth T.C."/>
            <person name="Theobald S."/>
            <person name="Frisvad J.C."/>
            <person name="Larsen T.O."/>
            <person name="Kjaerboelling I."/>
            <person name="Rothschild-Mancinelli K."/>
            <person name="Lyhne E.K."/>
            <person name="Kogle M.E."/>
            <person name="Barry K."/>
            <person name="Clum A."/>
            <person name="Na H."/>
            <person name="Ledsgaard L."/>
            <person name="Lin J."/>
            <person name="Lipzen A."/>
            <person name="Kuo A."/>
            <person name="Riley R."/>
            <person name="Mondo S."/>
            <person name="Labutti K."/>
            <person name="Haridas S."/>
            <person name="Pangalinan J."/>
            <person name="Salamov A.A."/>
            <person name="Simmons B.A."/>
            <person name="Magnuson J.K."/>
            <person name="Chen J."/>
            <person name="Drula E."/>
            <person name="Henrissat B."/>
            <person name="Wiebenga A."/>
            <person name="Lubbers R.J."/>
            <person name="Gomes A.C."/>
            <person name="Makela M.R."/>
            <person name="Stajich J."/>
            <person name="Grigoriev I.V."/>
            <person name="Mortensen U.H."/>
            <person name="De Vries R.P."/>
            <person name="Baker S.E."/>
            <person name="Andersen M.R."/>
        </authorList>
    </citation>
    <scope>NUCLEOTIDE SEQUENCE [LARGE SCALE GENOMIC DNA]</scope>
    <source>
        <strain evidence="10 11">CBS 123904</strain>
    </source>
</reference>